<evidence type="ECO:0000259" key="5">
    <source>
        <dbReference type="PROSITE" id="PS50048"/>
    </source>
</evidence>
<evidence type="ECO:0000256" key="3">
    <source>
        <dbReference type="ARBA" id="ARBA00023163"/>
    </source>
</evidence>
<organism evidence="6 7">
    <name type="scientific">Hirsutella minnesotensis 3608</name>
    <dbReference type="NCBI Taxonomy" id="1043627"/>
    <lineage>
        <taxon>Eukaryota</taxon>
        <taxon>Fungi</taxon>
        <taxon>Dikarya</taxon>
        <taxon>Ascomycota</taxon>
        <taxon>Pezizomycotina</taxon>
        <taxon>Sordariomycetes</taxon>
        <taxon>Hypocreomycetidae</taxon>
        <taxon>Hypocreales</taxon>
        <taxon>Ophiocordycipitaceae</taxon>
        <taxon>Hirsutella</taxon>
    </lineage>
</organism>
<evidence type="ECO:0000256" key="4">
    <source>
        <dbReference type="ARBA" id="ARBA00023242"/>
    </source>
</evidence>
<dbReference type="PANTHER" id="PTHR31069">
    <property type="entry name" value="OLEATE-ACTIVATED TRANSCRIPTION FACTOR 1-RELATED"/>
    <property type="match status" value="1"/>
</dbReference>
<dbReference type="SUPFAM" id="SSF57701">
    <property type="entry name" value="Zn2/Cys6 DNA-binding domain"/>
    <property type="match status" value="1"/>
</dbReference>
<protein>
    <recommendedName>
        <fullName evidence="5">Zn(2)-C6 fungal-type domain-containing protein</fullName>
    </recommendedName>
</protein>
<dbReference type="PANTHER" id="PTHR31069:SF12">
    <property type="entry name" value="TRANSCRIPTION FACTOR DOMAIN-CONTAINING PROTEIN"/>
    <property type="match status" value="1"/>
</dbReference>
<reference evidence="6 7" key="1">
    <citation type="journal article" date="2014" name="Genome Biol. Evol.">
        <title>Comparative genomics and transcriptomics analyses reveal divergent lifestyle features of nematode endoparasitic fungus Hirsutella minnesotensis.</title>
        <authorList>
            <person name="Lai Y."/>
            <person name="Liu K."/>
            <person name="Zhang X."/>
            <person name="Zhang X."/>
            <person name="Li K."/>
            <person name="Wang N."/>
            <person name="Shu C."/>
            <person name="Wu Y."/>
            <person name="Wang C."/>
            <person name="Bushley K.E."/>
            <person name="Xiang M."/>
            <person name="Liu X."/>
        </authorList>
    </citation>
    <scope>NUCLEOTIDE SEQUENCE [LARGE SCALE GENOMIC DNA]</scope>
    <source>
        <strain evidence="6 7">3608</strain>
    </source>
</reference>
<proteinExistence type="predicted"/>
<evidence type="ECO:0000313" key="6">
    <source>
        <dbReference type="EMBL" id="KJZ68824.1"/>
    </source>
</evidence>
<feature type="domain" description="Zn(2)-C6 fungal-type" evidence="5">
    <location>
        <begin position="10"/>
        <end position="39"/>
    </location>
</feature>
<evidence type="ECO:0000313" key="7">
    <source>
        <dbReference type="Proteomes" id="UP000054481"/>
    </source>
</evidence>
<name>A0A0F8A0T1_9HYPO</name>
<keyword evidence="2" id="KW-0238">DNA-binding</keyword>
<keyword evidence="7" id="KW-1185">Reference proteome</keyword>
<dbReference type="PROSITE" id="PS50048">
    <property type="entry name" value="ZN2_CY6_FUNGAL_2"/>
    <property type="match status" value="1"/>
</dbReference>
<dbReference type="AlphaFoldDB" id="A0A0F8A0T1"/>
<dbReference type="GO" id="GO:0005634">
    <property type="term" value="C:nucleus"/>
    <property type="evidence" value="ECO:0007669"/>
    <property type="project" value="TreeGrafter"/>
</dbReference>
<dbReference type="PROSITE" id="PS00463">
    <property type="entry name" value="ZN2_CY6_FUNGAL_1"/>
    <property type="match status" value="1"/>
</dbReference>
<dbReference type="GO" id="GO:0045944">
    <property type="term" value="P:positive regulation of transcription by RNA polymerase II"/>
    <property type="evidence" value="ECO:0007669"/>
    <property type="project" value="TreeGrafter"/>
</dbReference>
<dbReference type="GO" id="GO:0000981">
    <property type="term" value="F:DNA-binding transcription factor activity, RNA polymerase II-specific"/>
    <property type="evidence" value="ECO:0007669"/>
    <property type="project" value="InterPro"/>
</dbReference>
<dbReference type="OrthoDB" id="5239226at2759"/>
<dbReference type="InterPro" id="IPR001138">
    <property type="entry name" value="Zn2Cys6_DnaBD"/>
</dbReference>
<dbReference type="GO" id="GO:0000978">
    <property type="term" value="F:RNA polymerase II cis-regulatory region sequence-specific DNA binding"/>
    <property type="evidence" value="ECO:0007669"/>
    <property type="project" value="TreeGrafter"/>
</dbReference>
<dbReference type="Gene3D" id="4.10.240.10">
    <property type="entry name" value="Zn(2)-C6 fungal-type DNA-binding domain"/>
    <property type="match status" value="1"/>
</dbReference>
<keyword evidence="3" id="KW-0804">Transcription</keyword>
<dbReference type="InterPro" id="IPR036864">
    <property type="entry name" value="Zn2-C6_fun-type_DNA-bd_sf"/>
</dbReference>
<accession>A0A0F8A0T1</accession>
<sequence>MPRRIQIRKACQRCRKKRTKCDGQASCERCVDAGEKCVYDTKRRESKDDLRAEIDRLRTCQEENDRLIRAIYAIKDVEVKNTVLQHIIEGTKSRRAILEDLARPDIDDSRQPEACMAAAPAMPARASKASHEELICIHCPSTTMSHSMLYLASDAGDSDVYADTIPEAMPALATAFFPASFPFEL</sequence>
<dbReference type="CDD" id="cd00067">
    <property type="entry name" value="GAL4"/>
    <property type="match status" value="1"/>
</dbReference>
<evidence type="ECO:0000256" key="1">
    <source>
        <dbReference type="ARBA" id="ARBA00023015"/>
    </source>
</evidence>
<dbReference type="SMART" id="SM00066">
    <property type="entry name" value="GAL4"/>
    <property type="match status" value="1"/>
</dbReference>
<dbReference type="EMBL" id="KQ030807">
    <property type="protein sequence ID" value="KJZ68824.1"/>
    <property type="molecule type" value="Genomic_DNA"/>
</dbReference>
<keyword evidence="1" id="KW-0805">Transcription regulation</keyword>
<dbReference type="GO" id="GO:0008270">
    <property type="term" value="F:zinc ion binding"/>
    <property type="evidence" value="ECO:0007669"/>
    <property type="project" value="InterPro"/>
</dbReference>
<dbReference type="Proteomes" id="UP000054481">
    <property type="component" value="Unassembled WGS sequence"/>
</dbReference>
<dbReference type="Pfam" id="PF00172">
    <property type="entry name" value="Zn_clus"/>
    <property type="match status" value="1"/>
</dbReference>
<evidence type="ECO:0000256" key="2">
    <source>
        <dbReference type="ARBA" id="ARBA00023125"/>
    </source>
</evidence>
<gene>
    <name evidence="6" type="ORF">HIM_11784</name>
</gene>
<dbReference type="InterPro" id="IPR050675">
    <property type="entry name" value="OAF3"/>
</dbReference>
<keyword evidence="4" id="KW-0539">Nucleus</keyword>